<keyword evidence="3" id="KW-0808">Transferase</keyword>
<evidence type="ECO:0000256" key="1">
    <source>
        <dbReference type="ARBA" id="ARBA00006739"/>
    </source>
</evidence>
<dbReference type="Proteomes" id="UP000679779">
    <property type="component" value="Unassembled WGS sequence"/>
</dbReference>
<dbReference type="RefSeq" id="WP_212958669.1">
    <property type="nucleotide sequence ID" value="NZ_BORQ01000007.1"/>
</dbReference>
<reference evidence="3" key="1">
    <citation type="submission" date="2021-03" db="EMBL/GenBank/DDBJ databases">
        <title>Antimicrobial resistance genes in bacteria isolated from Japanese honey, and their potential for conferring macrolide and lincosamide resistance in the American foulbrood pathogen Paenibacillus larvae.</title>
        <authorList>
            <person name="Okamoto M."/>
            <person name="Kumagai M."/>
            <person name="Kanamori H."/>
            <person name="Takamatsu D."/>
        </authorList>
    </citation>
    <scope>NUCLEOTIDE SEQUENCE</scope>
    <source>
        <strain evidence="3">J2TS6</strain>
    </source>
</reference>
<name>A0A920CDG1_9BACL</name>
<dbReference type="Pfam" id="PF00535">
    <property type="entry name" value="Glycos_transf_2"/>
    <property type="match status" value="1"/>
</dbReference>
<gene>
    <name evidence="3" type="ORF">J2TS6_49190</name>
</gene>
<dbReference type="AlphaFoldDB" id="A0A920CDG1"/>
<evidence type="ECO:0000313" key="4">
    <source>
        <dbReference type="Proteomes" id="UP000679779"/>
    </source>
</evidence>
<protein>
    <submittedName>
        <fullName evidence="3">Glycosyl transferase family 2</fullName>
    </submittedName>
</protein>
<evidence type="ECO:0000313" key="3">
    <source>
        <dbReference type="EMBL" id="GIO33778.1"/>
    </source>
</evidence>
<dbReference type="GO" id="GO:0016758">
    <property type="term" value="F:hexosyltransferase activity"/>
    <property type="evidence" value="ECO:0007669"/>
    <property type="project" value="UniProtKB-ARBA"/>
</dbReference>
<evidence type="ECO:0000259" key="2">
    <source>
        <dbReference type="Pfam" id="PF00535"/>
    </source>
</evidence>
<feature type="domain" description="Glycosyltransferase 2-like" evidence="2">
    <location>
        <begin position="6"/>
        <end position="113"/>
    </location>
</feature>
<dbReference type="InterPro" id="IPR001173">
    <property type="entry name" value="Glyco_trans_2-like"/>
</dbReference>
<comment type="similarity">
    <text evidence="1">Belongs to the glycosyltransferase 2 family.</text>
</comment>
<dbReference type="SUPFAM" id="SSF53448">
    <property type="entry name" value="Nucleotide-diphospho-sugar transferases"/>
    <property type="match status" value="1"/>
</dbReference>
<sequence length="237" mass="27363">MRPLVSIVIPFYNDPYVDQAVQSALMQTYSPLEIIVVDDGSTMHADRLHPYRSHIHYLGKANGGTASALNHGIRHSSGQYIAWLSSDDVFYPGKIDRQIHFMLDRGAWISHTNFNYIDARSQVVQLRAGMTDRGPVDFYRSFLGGNPVNGCTVMMKKEMFCYVGLFDESLPYTHDLEFWARIIQARIPFPYLDEALTGYRWHEGMGTLRHRHMIEREYAFTQDRVQQAMTPLINLLR</sequence>
<keyword evidence="4" id="KW-1185">Reference proteome</keyword>
<dbReference type="EMBL" id="BORQ01000007">
    <property type="protein sequence ID" value="GIO33778.1"/>
    <property type="molecule type" value="Genomic_DNA"/>
</dbReference>
<proteinExistence type="inferred from homology"/>
<dbReference type="InterPro" id="IPR029044">
    <property type="entry name" value="Nucleotide-diphossugar_trans"/>
</dbReference>
<dbReference type="Gene3D" id="3.90.550.10">
    <property type="entry name" value="Spore Coat Polysaccharide Biosynthesis Protein SpsA, Chain A"/>
    <property type="match status" value="1"/>
</dbReference>
<dbReference type="PANTHER" id="PTHR22916:SF3">
    <property type="entry name" value="UDP-GLCNAC:BETAGAL BETA-1,3-N-ACETYLGLUCOSAMINYLTRANSFERASE-LIKE PROTEIN 1"/>
    <property type="match status" value="1"/>
</dbReference>
<accession>A0A920CDG1</accession>
<dbReference type="PANTHER" id="PTHR22916">
    <property type="entry name" value="GLYCOSYLTRANSFERASE"/>
    <property type="match status" value="1"/>
</dbReference>
<comment type="caution">
    <text evidence="3">The sequence shown here is derived from an EMBL/GenBank/DDBJ whole genome shotgun (WGS) entry which is preliminary data.</text>
</comment>
<organism evidence="3 4">
    <name type="scientific">Paenibacillus albilobatus</name>
    <dbReference type="NCBI Taxonomy" id="2716884"/>
    <lineage>
        <taxon>Bacteria</taxon>
        <taxon>Bacillati</taxon>
        <taxon>Bacillota</taxon>
        <taxon>Bacilli</taxon>
        <taxon>Bacillales</taxon>
        <taxon>Paenibacillaceae</taxon>
        <taxon>Paenibacillus</taxon>
    </lineage>
</organism>